<gene>
    <name evidence="3" type="ORF">CBR_g70745</name>
</gene>
<comment type="caution">
    <text evidence="3">The sequence shown here is derived from an EMBL/GenBank/DDBJ whole genome shotgun (WGS) entry which is preliminary data.</text>
</comment>
<feature type="transmembrane region" description="Helical" evidence="2">
    <location>
        <begin position="324"/>
        <end position="346"/>
    </location>
</feature>
<proteinExistence type="predicted"/>
<evidence type="ECO:0000256" key="2">
    <source>
        <dbReference type="SAM" id="Phobius"/>
    </source>
</evidence>
<feature type="region of interest" description="Disordered" evidence="1">
    <location>
        <begin position="62"/>
        <end position="85"/>
    </location>
</feature>
<keyword evidence="2" id="KW-0812">Transmembrane</keyword>
<dbReference type="Gramene" id="GBG66869">
    <property type="protein sequence ID" value="GBG66869"/>
    <property type="gene ID" value="CBR_g70745"/>
</dbReference>
<evidence type="ECO:0000313" key="3">
    <source>
        <dbReference type="EMBL" id="GBG66869.1"/>
    </source>
</evidence>
<evidence type="ECO:0000256" key="1">
    <source>
        <dbReference type="SAM" id="MobiDB-lite"/>
    </source>
</evidence>
<keyword evidence="2" id="KW-1133">Transmembrane helix</keyword>
<dbReference type="EMBL" id="BFEA01000079">
    <property type="protein sequence ID" value="GBG66869.1"/>
    <property type="molecule type" value="Genomic_DNA"/>
</dbReference>
<organism evidence="3 4">
    <name type="scientific">Chara braunii</name>
    <name type="common">Braun's stonewort</name>
    <dbReference type="NCBI Taxonomy" id="69332"/>
    <lineage>
        <taxon>Eukaryota</taxon>
        <taxon>Viridiplantae</taxon>
        <taxon>Streptophyta</taxon>
        <taxon>Charophyceae</taxon>
        <taxon>Charales</taxon>
        <taxon>Characeae</taxon>
        <taxon>Chara</taxon>
    </lineage>
</organism>
<feature type="region of interest" description="Disordered" evidence="1">
    <location>
        <begin position="233"/>
        <end position="252"/>
    </location>
</feature>
<protein>
    <submittedName>
        <fullName evidence="3">Uncharacterized protein</fullName>
    </submittedName>
</protein>
<feature type="transmembrane region" description="Helical" evidence="2">
    <location>
        <begin position="284"/>
        <end position="304"/>
    </location>
</feature>
<name>A0A388KA20_CHABU</name>
<keyword evidence="4" id="KW-1185">Reference proteome</keyword>
<reference evidence="3 4" key="1">
    <citation type="journal article" date="2018" name="Cell">
        <title>The Chara Genome: Secondary Complexity and Implications for Plant Terrestrialization.</title>
        <authorList>
            <person name="Nishiyama T."/>
            <person name="Sakayama H."/>
            <person name="Vries J.D."/>
            <person name="Buschmann H."/>
            <person name="Saint-Marcoux D."/>
            <person name="Ullrich K.K."/>
            <person name="Haas F.B."/>
            <person name="Vanderstraeten L."/>
            <person name="Becker D."/>
            <person name="Lang D."/>
            <person name="Vosolsobe S."/>
            <person name="Rombauts S."/>
            <person name="Wilhelmsson P.K.I."/>
            <person name="Janitza P."/>
            <person name="Kern R."/>
            <person name="Heyl A."/>
            <person name="Rumpler F."/>
            <person name="Villalobos L.I.A.C."/>
            <person name="Clay J.M."/>
            <person name="Skokan R."/>
            <person name="Toyoda A."/>
            <person name="Suzuki Y."/>
            <person name="Kagoshima H."/>
            <person name="Schijlen E."/>
            <person name="Tajeshwar N."/>
            <person name="Catarino B."/>
            <person name="Hetherington A.J."/>
            <person name="Saltykova A."/>
            <person name="Bonnot C."/>
            <person name="Breuninger H."/>
            <person name="Symeonidi A."/>
            <person name="Radhakrishnan G.V."/>
            <person name="Van Nieuwerburgh F."/>
            <person name="Deforce D."/>
            <person name="Chang C."/>
            <person name="Karol K.G."/>
            <person name="Hedrich R."/>
            <person name="Ulvskov P."/>
            <person name="Glockner G."/>
            <person name="Delwiche C.F."/>
            <person name="Petrasek J."/>
            <person name="Van de Peer Y."/>
            <person name="Friml J."/>
            <person name="Beilby M."/>
            <person name="Dolan L."/>
            <person name="Kohara Y."/>
            <person name="Sugano S."/>
            <person name="Fujiyama A."/>
            <person name="Delaux P.-M."/>
            <person name="Quint M."/>
            <person name="TheiBen G."/>
            <person name="Hagemann M."/>
            <person name="Harholt J."/>
            <person name="Dunand C."/>
            <person name="Zachgo S."/>
            <person name="Langdale J."/>
            <person name="Maumus F."/>
            <person name="Straeten D.V.D."/>
            <person name="Gould S.B."/>
            <person name="Rensing S.A."/>
        </authorList>
    </citation>
    <scope>NUCLEOTIDE SEQUENCE [LARGE SCALE GENOMIC DNA]</scope>
    <source>
        <strain evidence="3 4">S276</strain>
    </source>
</reference>
<dbReference type="Proteomes" id="UP000265515">
    <property type="component" value="Unassembled WGS sequence"/>
</dbReference>
<feature type="compositionally biased region" description="Basic and acidic residues" evidence="1">
    <location>
        <begin position="202"/>
        <end position="214"/>
    </location>
</feature>
<feature type="region of interest" description="Disordered" evidence="1">
    <location>
        <begin position="186"/>
        <end position="218"/>
    </location>
</feature>
<keyword evidence="2" id="KW-0472">Membrane</keyword>
<dbReference type="AlphaFoldDB" id="A0A388KA20"/>
<accession>A0A388KA20</accession>
<sequence>MMPSPGLRAADMSVICGNSEASRLTSSADITWKVQPGLVAGEDRGRRMASISVTSSRTWHCKQGKGDFKSTSGNRQERLRSLSTTSSFRPGTLGLPAVAAATTSSVCSSSSVSLSFPLSFMLSCSPWWPSLHNSGQQYHHHHHHHHCQGLAGYGGDTAHSPFTSAKPSRCPLRIQRNKKEQWHMKGLAGDDDSVGPSTGKGDLSHDEGGRGRDVWDDDDDGLSRLAADIESMKAQKERVNRSAATSNRSRAADRDIGSRFGSVTAANDGGASSGSGWKDLLDKVLVVDFFFVCVALLWLVGGLVERAAFNRTNVIETWATLWTPLFQPALGILMAGALVSGLAGYFSGKDKK</sequence>
<evidence type="ECO:0000313" key="4">
    <source>
        <dbReference type="Proteomes" id="UP000265515"/>
    </source>
</evidence>
<dbReference type="OrthoDB" id="1922634at2759"/>